<reference evidence="2" key="1">
    <citation type="submission" date="2022-01" db="EMBL/GenBank/DDBJ databases">
        <authorList>
            <person name="King R."/>
        </authorList>
    </citation>
    <scope>NUCLEOTIDE SEQUENCE</scope>
</reference>
<feature type="region of interest" description="Disordered" evidence="1">
    <location>
        <begin position="325"/>
        <end position="376"/>
    </location>
</feature>
<sequence>MDKKKIKKSSEEQSDEESEQDKKNLEKEIGGSRSCLAVESTVQEKNLVKPSPPKRKRLSEDDKAPSTSSTSRMLAKCKISDDNLNPVNGCLEITMITSGWFVGIEGARTEYLKSLIGTLKHLKIQQLPYDFDGGEVLKYIIEDMKLETFYYGDIPLILNGQKQDVKEFSASETQITSAIEMIRQFSSIRKITLYISATDISSEDIEEAINSLPMTTNNIEEFTVIDTSRGSFGVFRGLFKHLVNLKMLTLITNDRCINTILKGFPIMPDLKEIQLSSTAPNALDRYETIKIFAPHLEIIKVVKSCANDAYISFGGNIQVSVLDDANAPGGSQIQRPNEGERNRESGDETGDGDGNKDEESGAGSSPQATPSKYPEITIQDRDFPIRSSFAGANIYDVRKLYVHACGHAKNIINDKNYNELNNLIANDEFENYLTVFNVEEGKFVFEFGAGRDDYPNQLRAKMDKLAYQLNDEVQLALLTLSSNPRVIIKLYIDKDWNDFLTAVPCYNNPISSSLWKKDDNSPPGSFIILVDALSYYQIRERGSQLNINGLKYEIKVEINPFEIDVAALEAHNI</sequence>
<feature type="compositionally biased region" description="Basic and acidic residues" evidence="1">
    <location>
        <begin position="337"/>
        <end position="346"/>
    </location>
</feature>
<feature type="compositionally biased region" description="Basic and acidic residues" evidence="1">
    <location>
        <begin position="1"/>
        <end position="11"/>
    </location>
</feature>
<gene>
    <name evidence="2" type="ORF">CHIRRI_LOCUS14356</name>
</gene>
<protein>
    <submittedName>
        <fullName evidence="2">Uncharacterized protein</fullName>
    </submittedName>
</protein>
<dbReference type="SUPFAM" id="SSF52047">
    <property type="entry name" value="RNI-like"/>
    <property type="match status" value="1"/>
</dbReference>
<name>A0A9N9WYT2_9DIPT</name>
<proteinExistence type="predicted"/>
<dbReference type="EMBL" id="OU895880">
    <property type="protein sequence ID" value="CAG9811548.1"/>
    <property type="molecule type" value="Genomic_DNA"/>
</dbReference>
<reference evidence="2" key="2">
    <citation type="submission" date="2022-10" db="EMBL/GenBank/DDBJ databases">
        <authorList>
            <consortium name="ENA_rothamsted_submissions"/>
            <consortium name="culmorum"/>
            <person name="King R."/>
        </authorList>
    </citation>
    <scope>NUCLEOTIDE SEQUENCE</scope>
</reference>
<evidence type="ECO:0000313" key="2">
    <source>
        <dbReference type="EMBL" id="CAG9811548.1"/>
    </source>
</evidence>
<keyword evidence="3" id="KW-1185">Reference proteome</keyword>
<organism evidence="2 3">
    <name type="scientific">Chironomus riparius</name>
    <dbReference type="NCBI Taxonomy" id="315576"/>
    <lineage>
        <taxon>Eukaryota</taxon>
        <taxon>Metazoa</taxon>
        <taxon>Ecdysozoa</taxon>
        <taxon>Arthropoda</taxon>
        <taxon>Hexapoda</taxon>
        <taxon>Insecta</taxon>
        <taxon>Pterygota</taxon>
        <taxon>Neoptera</taxon>
        <taxon>Endopterygota</taxon>
        <taxon>Diptera</taxon>
        <taxon>Nematocera</taxon>
        <taxon>Chironomoidea</taxon>
        <taxon>Chironomidae</taxon>
        <taxon>Chironominae</taxon>
        <taxon>Chironomus</taxon>
    </lineage>
</organism>
<dbReference type="AlphaFoldDB" id="A0A9N9WYT2"/>
<evidence type="ECO:0000313" key="3">
    <source>
        <dbReference type="Proteomes" id="UP001153620"/>
    </source>
</evidence>
<feature type="region of interest" description="Disordered" evidence="1">
    <location>
        <begin position="1"/>
        <end position="73"/>
    </location>
</feature>
<dbReference type="Proteomes" id="UP001153620">
    <property type="component" value="Chromosome 4"/>
</dbReference>
<accession>A0A9N9WYT2</accession>
<evidence type="ECO:0000256" key="1">
    <source>
        <dbReference type="SAM" id="MobiDB-lite"/>
    </source>
</evidence>
<feature type="compositionally biased region" description="Basic and acidic residues" evidence="1">
    <location>
        <begin position="20"/>
        <end position="30"/>
    </location>
</feature>